<feature type="region of interest" description="Disordered" evidence="1">
    <location>
        <begin position="39"/>
        <end position="136"/>
    </location>
</feature>
<dbReference type="EMBL" id="CAXAMN010017369">
    <property type="protein sequence ID" value="CAK9050378.1"/>
    <property type="molecule type" value="Genomic_DNA"/>
</dbReference>
<reference evidence="2 3" key="1">
    <citation type="submission" date="2024-02" db="EMBL/GenBank/DDBJ databases">
        <authorList>
            <person name="Chen Y."/>
            <person name="Shah S."/>
            <person name="Dougan E. K."/>
            <person name="Thang M."/>
            <person name="Chan C."/>
        </authorList>
    </citation>
    <scope>NUCLEOTIDE SEQUENCE [LARGE SCALE GENOMIC DNA]</scope>
</reference>
<feature type="compositionally biased region" description="Polar residues" evidence="1">
    <location>
        <begin position="117"/>
        <end position="136"/>
    </location>
</feature>
<accession>A0ABP0MGQ6</accession>
<comment type="caution">
    <text evidence="2">The sequence shown here is derived from an EMBL/GenBank/DDBJ whole genome shotgun (WGS) entry which is preliminary data.</text>
</comment>
<name>A0ABP0MGQ6_9DINO</name>
<feature type="compositionally biased region" description="Basic and acidic residues" evidence="1">
    <location>
        <begin position="77"/>
        <end position="91"/>
    </location>
</feature>
<protein>
    <submittedName>
        <fullName evidence="2">Uncharacterized protein</fullName>
    </submittedName>
</protein>
<sequence>MVPYGFFTASGGGLERRTALAPYLEISLGKKESRLIVSRRDSANNMHSRSPSKSKEATSGAVMCRVFGCSGKTPKTPVKDTGSRLPEDLLIRQRRRLKDTASCTENPDDTQHDTLPDISSSQRTGRQAEQHMSPTR</sequence>
<gene>
    <name evidence="2" type="ORF">CCMP2556_LOCUS25690</name>
</gene>
<dbReference type="Proteomes" id="UP001642484">
    <property type="component" value="Unassembled WGS sequence"/>
</dbReference>
<evidence type="ECO:0000313" key="2">
    <source>
        <dbReference type="EMBL" id="CAK9050378.1"/>
    </source>
</evidence>
<evidence type="ECO:0000313" key="3">
    <source>
        <dbReference type="Proteomes" id="UP001642484"/>
    </source>
</evidence>
<keyword evidence="3" id="KW-1185">Reference proteome</keyword>
<organism evidence="2 3">
    <name type="scientific">Durusdinium trenchii</name>
    <dbReference type="NCBI Taxonomy" id="1381693"/>
    <lineage>
        <taxon>Eukaryota</taxon>
        <taxon>Sar</taxon>
        <taxon>Alveolata</taxon>
        <taxon>Dinophyceae</taxon>
        <taxon>Suessiales</taxon>
        <taxon>Symbiodiniaceae</taxon>
        <taxon>Durusdinium</taxon>
    </lineage>
</organism>
<proteinExistence type="predicted"/>
<evidence type="ECO:0000256" key="1">
    <source>
        <dbReference type="SAM" id="MobiDB-lite"/>
    </source>
</evidence>